<feature type="compositionally biased region" description="Polar residues" evidence="1">
    <location>
        <begin position="1"/>
        <end position="17"/>
    </location>
</feature>
<dbReference type="AlphaFoldDB" id="A0A8I2YJG5"/>
<gene>
    <name evidence="2" type="ORF">JVT61DRAFT_6723</name>
</gene>
<accession>A0A8I2YJG5</accession>
<sequence length="158" mass="17428">MTLMSLPSTHQATLTDETNTDDKIDELVQEPGEAEGQQVCHYLRTTIAWHTTVHGLAEGAAITQVLWNLRIGLVEVPPSLSTAWTLPQVSEAPLSWFPDKWKSEEDGLLTTLTTHYSNKFAGCVHTEATPMGVVNYHGARMTRTGQGTEVEIENAQQL</sequence>
<comment type="caution">
    <text evidence="2">The sequence shown here is derived from an EMBL/GenBank/DDBJ whole genome shotgun (WGS) entry which is preliminary data.</text>
</comment>
<dbReference type="Proteomes" id="UP000683000">
    <property type="component" value="Unassembled WGS sequence"/>
</dbReference>
<protein>
    <submittedName>
        <fullName evidence="2">Uncharacterized protein</fullName>
    </submittedName>
</protein>
<organism evidence="2 3">
    <name type="scientific">Boletus reticuloceps</name>
    <dbReference type="NCBI Taxonomy" id="495285"/>
    <lineage>
        <taxon>Eukaryota</taxon>
        <taxon>Fungi</taxon>
        <taxon>Dikarya</taxon>
        <taxon>Basidiomycota</taxon>
        <taxon>Agaricomycotina</taxon>
        <taxon>Agaricomycetes</taxon>
        <taxon>Agaricomycetidae</taxon>
        <taxon>Boletales</taxon>
        <taxon>Boletineae</taxon>
        <taxon>Boletaceae</taxon>
        <taxon>Boletoideae</taxon>
        <taxon>Boletus</taxon>
    </lineage>
</organism>
<dbReference type="OrthoDB" id="2626367at2759"/>
<keyword evidence="3" id="KW-1185">Reference proteome</keyword>
<reference evidence="2" key="1">
    <citation type="submission" date="2021-03" db="EMBL/GenBank/DDBJ databases">
        <title>Evolutionary innovations through gain and loss of genes in the ectomycorrhizal Boletales.</title>
        <authorList>
            <person name="Wu G."/>
            <person name="Miyauchi S."/>
            <person name="Morin E."/>
            <person name="Yang Z.-L."/>
            <person name="Xu J."/>
            <person name="Martin F.M."/>
        </authorList>
    </citation>
    <scope>NUCLEOTIDE SEQUENCE</scope>
    <source>
        <strain evidence="2">BR01</strain>
    </source>
</reference>
<dbReference type="EMBL" id="JAGFBS010000023">
    <property type="protein sequence ID" value="KAG6373121.1"/>
    <property type="molecule type" value="Genomic_DNA"/>
</dbReference>
<name>A0A8I2YJG5_9AGAM</name>
<feature type="region of interest" description="Disordered" evidence="1">
    <location>
        <begin position="1"/>
        <end position="21"/>
    </location>
</feature>
<proteinExistence type="predicted"/>
<evidence type="ECO:0000256" key="1">
    <source>
        <dbReference type="SAM" id="MobiDB-lite"/>
    </source>
</evidence>
<evidence type="ECO:0000313" key="2">
    <source>
        <dbReference type="EMBL" id="KAG6373121.1"/>
    </source>
</evidence>
<evidence type="ECO:0000313" key="3">
    <source>
        <dbReference type="Proteomes" id="UP000683000"/>
    </source>
</evidence>